<protein>
    <submittedName>
        <fullName evidence="1">Uncharacterized protein</fullName>
    </submittedName>
</protein>
<dbReference type="EMBL" id="JBBYAF010000001">
    <property type="protein sequence ID" value="MEL3970657.1"/>
    <property type="molecule type" value="Genomic_DNA"/>
</dbReference>
<comment type="caution">
    <text evidence="1">The sequence shown here is derived from an EMBL/GenBank/DDBJ whole genome shotgun (WGS) entry which is preliminary data.</text>
</comment>
<keyword evidence="2" id="KW-1185">Reference proteome</keyword>
<sequence>MKKMSLILGVVILIIILANISDIVAHAKLYSFHNNKKETTETKVITFDEIFETLYQQRNLAVELEGSTSYSLIGDEVRKGADDASDYEIFLKKHPQINSIKIELPIITYKDDDRTIEFISGKGEVVEILKNGQWKEFNRSWDDLWNELIEKQNHGR</sequence>
<dbReference type="RefSeq" id="WP_341979095.1">
    <property type="nucleotide sequence ID" value="NZ_JBBYAF010000001.1"/>
</dbReference>
<gene>
    <name evidence="1" type="ORF">AAEO50_00040</name>
</gene>
<dbReference type="Proteomes" id="UP001389717">
    <property type="component" value="Unassembled WGS sequence"/>
</dbReference>
<name>A0ABU9K571_9BACI</name>
<organism evidence="1 2">
    <name type="scientific">Rossellomorea oryzaecorticis</name>
    <dbReference type="NCBI Taxonomy" id="1396505"/>
    <lineage>
        <taxon>Bacteria</taxon>
        <taxon>Bacillati</taxon>
        <taxon>Bacillota</taxon>
        <taxon>Bacilli</taxon>
        <taxon>Bacillales</taxon>
        <taxon>Bacillaceae</taxon>
        <taxon>Rossellomorea</taxon>
    </lineage>
</organism>
<proteinExistence type="predicted"/>
<evidence type="ECO:0000313" key="2">
    <source>
        <dbReference type="Proteomes" id="UP001389717"/>
    </source>
</evidence>
<accession>A0ABU9K571</accession>
<reference evidence="1 2" key="1">
    <citation type="submission" date="2024-04" db="EMBL/GenBank/DDBJ databases">
        <title>Bacillus oryzaecorticis sp. nov., a moderately halophilic bacterium isolated from rice husks.</title>
        <authorList>
            <person name="Zhu H.-S."/>
        </authorList>
    </citation>
    <scope>NUCLEOTIDE SEQUENCE [LARGE SCALE GENOMIC DNA]</scope>
    <source>
        <strain evidence="1 2">ZC255</strain>
    </source>
</reference>
<evidence type="ECO:0000313" key="1">
    <source>
        <dbReference type="EMBL" id="MEL3970657.1"/>
    </source>
</evidence>